<sequence>MNISKLIQVALWCLLTLVGCVTPHDVLTQHSGNGGNNSGGIGGTGVISNENRVADGLADNGLASKGIAGAIGGGIGGTGVVSEQGIGGTGKALDNGIGGTGQQAQLDDAQSGEGSGTGGIGGTGIVGTITGFGSIWVNNTRVTFDQYTPITINQQPATSGDFELGQVVAVTSQRYQEEPVDTESWHSPQEVFFGDDHRKADRSNFQAKAIDIVYEVVGPVSRISSKDDRLQILNQDVFVSERTAIVDRRTGQSLMLADLGVGSHIQVSGLRQPDGDIIASRLDVVDTVTQLELIGPLSQSDTGQWQIHDQGLVIDPALLDTDDSDYLGNRVLISGVLDGDQLVVEQLDQDSIDVIFERVNELIYEGYIFEEDLDGAINVGGQIFSLPEVLDFTNGDWDDEPVRINAQQLEDGAYEAYDLWIEEGDDYYDLLPEDDWSADDYFDDEMVDDEIIEDEFLDDEFFDDDQEYQDEYYDEYSDDYYDEEIEYEEVYEE</sequence>
<name>A0ABV7HDY1_9GAMM</name>
<dbReference type="RefSeq" id="WP_386718444.1">
    <property type="nucleotide sequence ID" value="NZ_JBHRSZ010000002.1"/>
</dbReference>
<feature type="compositionally biased region" description="Gly residues" evidence="1">
    <location>
        <begin position="92"/>
        <end position="101"/>
    </location>
</feature>
<proteinExistence type="predicted"/>
<organism evidence="4 5">
    <name type="scientific">Litoribrevibacter euphylliae</name>
    <dbReference type="NCBI Taxonomy" id="1834034"/>
    <lineage>
        <taxon>Bacteria</taxon>
        <taxon>Pseudomonadati</taxon>
        <taxon>Pseudomonadota</taxon>
        <taxon>Gammaproteobacteria</taxon>
        <taxon>Oceanospirillales</taxon>
        <taxon>Oceanospirillaceae</taxon>
        <taxon>Litoribrevibacter</taxon>
    </lineage>
</organism>
<keyword evidence="5" id="KW-1185">Reference proteome</keyword>
<reference evidence="5" key="1">
    <citation type="journal article" date="2019" name="Int. J. Syst. Evol. Microbiol.">
        <title>The Global Catalogue of Microorganisms (GCM) 10K type strain sequencing project: providing services to taxonomists for standard genome sequencing and annotation.</title>
        <authorList>
            <consortium name="The Broad Institute Genomics Platform"/>
            <consortium name="The Broad Institute Genome Sequencing Center for Infectious Disease"/>
            <person name="Wu L."/>
            <person name="Ma J."/>
        </authorList>
    </citation>
    <scope>NUCLEOTIDE SEQUENCE [LARGE SCALE GENOMIC DNA]</scope>
    <source>
        <strain evidence="5">KCTC 52438</strain>
    </source>
</reference>
<feature type="signal peptide" evidence="2">
    <location>
        <begin position="1"/>
        <end position="23"/>
    </location>
</feature>
<dbReference type="Proteomes" id="UP001595476">
    <property type="component" value="Unassembled WGS sequence"/>
</dbReference>
<evidence type="ECO:0000313" key="5">
    <source>
        <dbReference type="Proteomes" id="UP001595476"/>
    </source>
</evidence>
<dbReference type="PROSITE" id="PS51257">
    <property type="entry name" value="PROKAR_LIPOPROTEIN"/>
    <property type="match status" value="1"/>
</dbReference>
<dbReference type="InterPro" id="IPR043724">
    <property type="entry name" value="DUF5666"/>
</dbReference>
<accession>A0ABV7HDY1</accession>
<dbReference type="Pfam" id="PF18914">
    <property type="entry name" value="DUF5666"/>
    <property type="match status" value="1"/>
</dbReference>
<protein>
    <submittedName>
        <fullName evidence="4">DUF5666 domain-containing protein</fullName>
    </submittedName>
</protein>
<evidence type="ECO:0000313" key="4">
    <source>
        <dbReference type="EMBL" id="MFC3150861.1"/>
    </source>
</evidence>
<keyword evidence="2" id="KW-0732">Signal</keyword>
<dbReference type="EMBL" id="JBHRSZ010000002">
    <property type="protein sequence ID" value="MFC3150861.1"/>
    <property type="molecule type" value="Genomic_DNA"/>
</dbReference>
<gene>
    <name evidence="4" type="ORF">ACFOEK_07465</name>
</gene>
<feature type="domain" description="DUF5666" evidence="3">
    <location>
        <begin position="218"/>
        <end position="281"/>
    </location>
</feature>
<evidence type="ECO:0000256" key="2">
    <source>
        <dbReference type="SAM" id="SignalP"/>
    </source>
</evidence>
<comment type="caution">
    <text evidence="4">The sequence shown here is derived from an EMBL/GenBank/DDBJ whole genome shotgun (WGS) entry which is preliminary data.</text>
</comment>
<evidence type="ECO:0000259" key="3">
    <source>
        <dbReference type="Pfam" id="PF18914"/>
    </source>
</evidence>
<feature type="region of interest" description="Disordered" evidence="1">
    <location>
        <begin position="92"/>
        <end position="119"/>
    </location>
</feature>
<feature type="chain" id="PRO_5047106169" evidence="2">
    <location>
        <begin position="24"/>
        <end position="493"/>
    </location>
</feature>
<evidence type="ECO:0000256" key="1">
    <source>
        <dbReference type="SAM" id="MobiDB-lite"/>
    </source>
</evidence>